<dbReference type="PATRIC" id="fig|1678637.3.peg.4741"/>
<keyword evidence="3" id="KW-1185">Reference proteome</keyword>
<dbReference type="InterPro" id="IPR022506">
    <property type="entry name" value="Metallophosphoesterase_PPA1498"/>
</dbReference>
<accession>A0A0K9XB32</accession>
<feature type="signal peptide" evidence="1">
    <location>
        <begin position="1"/>
        <end position="25"/>
    </location>
</feature>
<dbReference type="Gene3D" id="3.60.21.10">
    <property type="match status" value="1"/>
</dbReference>
<name>A0A0K9XB32_9ACTN</name>
<dbReference type="Pfam" id="PF10518">
    <property type="entry name" value="TAT_signal"/>
    <property type="match status" value="1"/>
</dbReference>
<dbReference type="EMBL" id="LFXA01000014">
    <property type="protein sequence ID" value="KNB50625.1"/>
    <property type="molecule type" value="Genomic_DNA"/>
</dbReference>
<dbReference type="InterPro" id="IPR029052">
    <property type="entry name" value="Metallo-depent_PP-like"/>
</dbReference>
<evidence type="ECO:0000313" key="2">
    <source>
        <dbReference type="EMBL" id="KNB50625.1"/>
    </source>
</evidence>
<keyword evidence="1" id="KW-0732">Signal</keyword>
<comment type="caution">
    <text evidence="2">The sequence shown here is derived from an EMBL/GenBank/DDBJ whole genome shotgun (WGS) entry which is preliminary data.</text>
</comment>
<dbReference type="STRING" id="1678637.AC230_22130"/>
<dbReference type="InterPro" id="IPR051918">
    <property type="entry name" value="STPP_CPPED1"/>
</dbReference>
<dbReference type="PROSITE" id="PS51318">
    <property type="entry name" value="TAT"/>
    <property type="match status" value="1"/>
</dbReference>
<evidence type="ECO:0000256" key="1">
    <source>
        <dbReference type="SAM" id="SignalP"/>
    </source>
</evidence>
<dbReference type="NCBIfam" id="TIGR03767">
    <property type="entry name" value="P_acnes_RR"/>
    <property type="match status" value="1"/>
</dbReference>
<reference evidence="3" key="1">
    <citation type="submission" date="2015-07" db="EMBL/GenBank/DDBJ databases">
        <title>Draft genome sequence of Streptomyces sp. CMAA 1322, a bacterium isolated from Caatinga biome, from dry forest semiarid of Brazil.</title>
        <authorList>
            <person name="Santos S.N."/>
            <person name="Gacesa R."/>
            <person name="Taketani R.G."/>
            <person name="Long P.F."/>
            <person name="Melo I.S."/>
        </authorList>
    </citation>
    <scope>NUCLEOTIDE SEQUENCE [LARGE SCALE GENOMIC DNA]</scope>
    <source>
        <strain evidence="3">CMAA 1322</strain>
    </source>
</reference>
<dbReference type="InterPro" id="IPR019546">
    <property type="entry name" value="TAT_signal_bac_arc"/>
</dbReference>
<dbReference type="RefSeq" id="WP_049718027.1">
    <property type="nucleotide sequence ID" value="NZ_LFXA01000014.1"/>
</dbReference>
<dbReference type="SUPFAM" id="SSF56300">
    <property type="entry name" value="Metallo-dependent phosphatases"/>
    <property type="match status" value="1"/>
</dbReference>
<evidence type="ECO:0000313" key="3">
    <source>
        <dbReference type="Proteomes" id="UP000037288"/>
    </source>
</evidence>
<dbReference type="InterPro" id="IPR006311">
    <property type="entry name" value="TAT_signal"/>
</dbReference>
<dbReference type="Proteomes" id="UP000037288">
    <property type="component" value="Unassembled WGS sequence"/>
</dbReference>
<feature type="chain" id="PRO_5039244946" evidence="1">
    <location>
        <begin position="26"/>
        <end position="587"/>
    </location>
</feature>
<dbReference type="AlphaFoldDB" id="A0A0K9XB32"/>
<dbReference type="PANTHER" id="PTHR43143:SF1">
    <property type="entry name" value="SERINE_THREONINE-PROTEIN PHOSPHATASE CPPED1"/>
    <property type="match status" value="1"/>
</dbReference>
<dbReference type="PANTHER" id="PTHR43143">
    <property type="entry name" value="METALLOPHOSPHOESTERASE, CALCINEURIN SUPERFAMILY"/>
    <property type="match status" value="1"/>
</dbReference>
<sequence>MSSYNRRQFLTGTAAVAAAASLPLADGRFASAAALDRALAATAARAVRVEGTTLAQVAEPAGAGPYKRLQAGPGWPLVVRDELAPRGVRRAAARDGGRTALACFVQFTDLHLADTESPVRFEYLARLVDSAHRPHETLTVRGASSLVERVNALGRGPYTGAPFSLVMATGDNTDNHERIELDWYLSVMSGGRITPSSGDPARYEGVQNSGNAEFWQPESAANDVYKARGFPRIPGFLTAAGRPFTAPGLRTPWYTTVGNHDDSVEGTLPDLGLLRSLYTGDRKLEGCDSAEAAALADALRTDPGKAVERVAHLLRTAGPVRRVTPDPRRAPFTPAEFAKAHLDPRYTGAGPAGHGFTPSAVEQGRLYYTFPVAPGVLGVSLDTTNRAGFADGSIGTAQLRWLESVLRSHSGHWYDEDGRVVRGRGADEPVVVFSHHTSTSMGNLLPDPYRPFEKRHDGGALAALLQRFPNVVAWVNGHSHENRITPHGHAVPERAFWEVNTASHIDYPQHARVIELTDNGDGTLSLFTTLVESAAPYRADAADTSEAGLAALYRELSYNDPYATPAKKLGSARDHNTELVLARPGAR</sequence>
<protein>
    <submittedName>
        <fullName evidence="2">Metallophosphoesterase</fullName>
    </submittedName>
</protein>
<organism evidence="2 3">
    <name type="scientific">Streptomyces caatingaensis</name>
    <dbReference type="NCBI Taxonomy" id="1678637"/>
    <lineage>
        <taxon>Bacteria</taxon>
        <taxon>Bacillati</taxon>
        <taxon>Actinomycetota</taxon>
        <taxon>Actinomycetes</taxon>
        <taxon>Kitasatosporales</taxon>
        <taxon>Streptomycetaceae</taxon>
        <taxon>Streptomyces</taxon>
    </lineage>
</organism>
<proteinExistence type="predicted"/>
<gene>
    <name evidence="2" type="ORF">AC230_22130</name>
</gene>
<dbReference type="OrthoDB" id="8132905at2"/>